<evidence type="ECO:0000313" key="2">
    <source>
        <dbReference type="Proteomes" id="UP000305948"/>
    </source>
</evidence>
<dbReference type="OrthoDB" id="3254025at2759"/>
<dbReference type="Proteomes" id="UP000305948">
    <property type="component" value="Unassembled WGS sequence"/>
</dbReference>
<gene>
    <name evidence="1" type="ORF">OE88DRAFT_1665480</name>
</gene>
<proteinExistence type="predicted"/>
<dbReference type="AlphaFoldDB" id="A0A5C3MTP8"/>
<sequence length="76" mass="8647">MSLAVPHPKDIPILARYVIEQDVEVRIKANVWVLGVIIGFCRLLNKATGMTYEVEYRTPSGYSRGRFDLADVRPKI</sequence>
<reference evidence="1 2" key="1">
    <citation type="journal article" date="2019" name="Nat. Ecol. Evol.">
        <title>Megaphylogeny resolves global patterns of mushroom evolution.</title>
        <authorList>
            <person name="Varga T."/>
            <person name="Krizsan K."/>
            <person name="Foldi C."/>
            <person name="Dima B."/>
            <person name="Sanchez-Garcia M."/>
            <person name="Sanchez-Ramirez S."/>
            <person name="Szollosi G.J."/>
            <person name="Szarkandi J.G."/>
            <person name="Papp V."/>
            <person name="Albert L."/>
            <person name="Andreopoulos W."/>
            <person name="Angelini C."/>
            <person name="Antonin V."/>
            <person name="Barry K.W."/>
            <person name="Bougher N.L."/>
            <person name="Buchanan P."/>
            <person name="Buyck B."/>
            <person name="Bense V."/>
            <person name="Catcheside P."/>
            <person name="Chovatia M."/>
            <person name="Cooper J."/>
            <person name="Damon W."/>
            <person name="Desjardin D."/>
            <person name="Finy P."/>
            <person name="Geml J."/>
            <person name="Haridas S."/>
            <person name="Hughes K."/>
            <person name="Justo A."/>
            <person name="Karasinski D."/>
            <person name="Kautmanova I."/>
            <person name="Kiss B."/>
            <person name="Kocsube S."/>
            <person name="Kotiranta H."/>
            <person name="LaButti K.M."/>
            <person name="Lechner B.E."/>
            <person name="Liimatainen K."/>
            <person name="Lipzen A."/>
            <person name="Lukacs Z."/>
            <person name="Mihaltcheva S."/>
            <person name="Morgado L.N."/>
            <person name="Niskanen T."/>
            <person name="Noordeloos M.E."/>
            <person name="Ohm R.A."/>
            <person name="Ortiz-Santana B."/>
            <person name="Ovrebo C."/>
            <person name="Racz N."/>
            <person name="Riley R."/>
            <person name="Savchenko A."/>
            <person name="Shiryaev A."/>
            <person name="Soop K."/>
            <person name="Spirin V."/>
            <person name="Szebenyi C."/>
            <person name="Tomsovsky M."/>
            <person name="Tulloss R.E."/>
            <person name="Uehling J."/>
            <person name="Grigoriev I.V."/>
            <person name="Vagvolgyi C."/>
            <person name="Papp T."/>
            <person name="Martin F.M."/>
            <person name="Miettinen O."/>
            <person name="Hibbett D.S."/>
            <person name="Nagy L.G."/>
        </authorList>
    </citation>
    <scope>NUCLEOTIDE SEQUENCE [LARGE SCALE GENOMIC DNA]</scope>
    <source>
        <strain evidence="1 2">OMC1185</strain>
    </source>
</reference>
<name>A0A5C3MTP8_9AGAM</name>
<evidence type="ECO:0000313" key="1">
    <source>
        <dbReference type="EMBL" id="TFK47826.1"/>
    </source>
</evidence>
<protein>
    <submittedName>
        <fullName evidence="1">Uncharacterized protein</fullName>
    </submittedName>
</protein>
<keyword evidence="2" id="KW-1185">Reference proteome</keyword>
<organism evidence="1 2">
    <name type="scientific">Heliocybe sulcata</name>
    <dbReference type="NCBI Taxonomy" id="5364"/>
    <lineage>
        <taxon>Eukaryota</taxon>
        <taxon>Fungi</taxon>
        <taxon>Dikarya</taxon>
        <taxon>Basidiomycota</taxon>
        <taxon>Agaricomycotina</taxon>
        <taxon>Agaricomycetes</taxon>
        <taxon>Gloeophyllales</taxon>
        <taxon>Gloeophyllaceae</taxon>
        <taxon>Heliocybe</taxon>
    </lineage>
</organism>
<dbReference type="EMBL" id="ML213522">
    <property type="protein sequence ID" value="TFK47826.1"/>
    <property type="molecule type" value="Genomic_DNA"/>
</dbReference>
<accession>A0A5C3MTP8</accession>